<feature type="compositionally biased region" description="Pro residues" evidence="7">
    <location>
        <begin position="290"/>
        <end position="303"/>
    </location>
</feature>
<evidence type="ECO:0000256" key="6">
    <source>
        <dbReference type="PROSITE-ProRule" id="PRU00201"/>
    </source>
</evidence>
<dbReference type="Pfam" id="PF00907">
    <property type="entry name" value="T-box"/>
    <property type="match status" value="1"/>
</dbReference>
<dbReference type="GO" id="GO:0000978">
    <property type="term" value="F:RNA polymerase II cis-regulatory region sequence-specific DNA binding"/>
    <property type="evidence" value="ECO:0007669"/>
    <property type="project" value="InterPro"/>
</dbReference>
<dbReference type="AlphaFoldDB" id="A0A6P8I1K9"/>
<feature type="domain" description="T-box" evidence="8">
    <location>
        <begin position="80"/>
        <end position="257"/>
    </location>
</feature>
<keyword evidence="2" id="KW-0805">Transcription regulation</keyword>
<protein>
    <submittedName>
        <fullName evidence="10">T-box transcription factor TBX10-like</fullName>
    </submittedName>
</protein>
<dbReference type="Proteomes" id="UP000515163">
    <property type="component" value="Unplaced"/>
</dbReference>
<dbReference type="PROSITE" id="PS01283">
    <property type="entry name" value="TBOX_1"/>
    <property type="match status" value="1"/>
</dbReference>
<dbReference type="PANTHER" id="PTHR11267">
    <property type="entry name" value="T-BOX PROTEIN-RELATED"/>
    <property type="match status" value="1"/>
</dbReference>
<dbReference type="GO" id="GO:0000785">
    <property type="term" value="C:chromatin"/>
    <property type="evidence" value="ECO:0007669"/>
    <property type="project" value="TreeGrafter"/>
</dbReference>
<keyword evidence="3 6" id="KW-0238">DNA-binding</keyword>
<dbReference type="GO" id="GO:0045893">
    <property type="term" value="P:positive regulation of DNA-templated transcription"/>
    <property type="evidence" value="ECO:0007669"/>
    <property type="project" value="InterPro"/>
</dbReference>
<comment type="caution">
    <text evidence="6">Lacks conserved residue(s) required for the propagation of feature annotation.</text>
</comment>
<dbReference type="PROSITE" id="PS50252">
    <property type="entry name" value="TBOX_3"/>
    <property type="match status" value="1"/>
</dbReference>
<dbReference type="InterPro" id="IPR018186">
    <property type="entry name" value="TF_T-box_CS"/>
</dbReference>
<keyword evidence="5 6" id="KW-0539">Nucleus</keyword>
<dbReference type="RefSeq" id="XP_031561396.1">
    <property type="nucleotide sequence ID" value="XM_031705536.1"/>
</dbReference>
<dbReference type="SMART" id="SM00425">
    <property type="entry name" value="TBOX"/>
    <property type="match status" value="1"/>
</dbReference>
<comment type="subcellular location">
    <subcellularLocation>
        <location evidence="1 6">Nucleus</location>
    </subcellularLocation>
</comment>
<dbReference type="GeneID" id="116297318"/>
<dbReference type="GO" id="GO:0000981">
    <property type="term" value="F:DNA-binding transcription factor activity, RNA polymerase II-specific"/>
    <property type="evidence" value="ECO:0007669"/>
    <property type="project" value="TreeGrafter"/>
</dbReference>
<gene>
    <name evidence="10" type="primary">LOC116297318</name>
</gene>
<dbReference type="InParanoid" id="A0A6P8I1K9"/>
<evidence type="ECO:0000256" key="7">
    <source>
        <dbReference type="SAM" id="MobiDB-lite"/>
    </source>
</evidence>
<evidence type="ECO:0000313" key="10">
    <source>
        <dbReference type="RefSeq" id="XP_031561396.1"/>
    </source>
</evidence>
<evidence type="ECO:0000256" key="5">
    <source>
        <dbReference type="ARBA" id="ARBA00023242"/>
    </source>
</evidence>
<evidence type="ECO:0000256" key="1">
    <source>
        <dbReference type="ARBA" id="ARBA00004123"/>
    </source>
</evidence>
<dbReference type="InterPro" id="IPR008967">
    <property type="entry name" value="p53-like_TF_DNA-bd_sf"/>
</dbReference>
<organism evidence="9 10">
    <name type="scientific">Actinia tenebrosa</name>
    <name type="common">Australian red waratah sea anemone</name>
    <dbReference type="NCBI Taxonomy" id="6105"/>
    <lineage>
        <taxon>Eukaryota</taxon>
        <taxon>Metazoa</taxon>
        <taxon>Cnidaria</taxon>
        <taxon>Anthozoa</taxon>
        <taxon>Hexacorallia</taxon>
        <taxon>Actiniaria</taxon>
        <taxon>Actiniidae</taxon>
        <taxon>Actinia</taxon>
    </lineage>
</organism>
<evidence type="ECO:0000256" key="2">
    <source>
        <dbReference type="ARBA" id="ARBA00023015"/>
    </source>
</evidence>
<evidence type="ECO:0000256" key="4">
    <source>
        <dbReference type="ARBA" id="ARBA00023163"/>
    </source>
</evidence>
<proteinExistence type="predicted"/>
<name>A0A6P8I1K9_ACTTE</name>
<dbReference type="Gene3D" id="2.60.40.820">
    <property type="entry name" value="Transcription factor, T-box"/>
    <property type="match status" value="1"/>
</dbReference>
<dbReference type="KEGG" id="aten:116297318"/>
<keyword evidence="9" id="KW-1185">Reference proteome</keyword>
<dbReference type="CDD" id="cd00182">
    <property type="entry name" value="T-box"/>
    <property type="match status" value="1"/>
</dbReference>
<keyword evidence="4" id="KW-0804">Transcription</keyword>
<dbReference type="InterPro" id="IPR046360">
    <property type="entry name" value="T-box_DNA-bd"/>
</dbReference>
<sequence>MDNYGSNFSECYYPAPLSQKTNATNWSECESRGPCLYPQNGIQSSLGYSLGKTTSTATSTCEEMTLSVMAGPKNKIKAELKNDELWNVFRENETEMIITRAGRRMFPILDFRLSGMEANQYYSCMVQIVSIDNHHYRYDLTNDKWVVTGSAVKLDVQHSRCLHPHGSTLGRVWMKEGAKFDKLKLSNNVKPYCDYIILSSLQKYKAQLIVTRLDLPHCERWIFDFPETAFIAVTCYQNPTITRLKIEHNPFAKAFRQGKRSMNQDEDTEKQNRSCNSTKSTKRPRLQISSPPPVTRLHPPPLGHFPETVPSIPTPPPPPLPPMNLYCQSYPSRETMVNQQSRFIPLMNDPILWEPPQASMTSQRTCLPPINTSFHFEAPQPQCLKQEHQTCTNVPQTWFSDQQDVCGNLYGTNWVPTNSCSLYEDIQLRHHGYDNMFYREN</sequence>
<reference evidence="10" key="1">
    <citation type="submission" date="2025-08" db="UniProtKB">
        <authorList>
            <consortium name="RefSeq"/>
        </authorList>
    </citation>
    <scope>IDENTIFICATION</scope>
    <source>
        <tissue evidence="10">Tentacle</tissue>
    </source>
</reference>
<evidence type="ECO:0000259" key="8">
    <source>
        <dbReference type="PROSITE" id="PS50252"/>
    </source>
</evidence>
<evidence type="ECO:0000313" key="9">
    <source>
        <dbReference type="Proteomes" id="UP000515163"/>
    </source>
</evidence>
<dbReference type="PRINTS" id="PR00937">
    <property type="entry name" value="TBOX"/>
</dbReference>
<dbReference type="OrthoDB" id="7442607at2759"/>
<accession>A0A6P8I1K9</accession>
<dbReference type="InterPro" id="IPR036960">
    <property type="entry name" value="T-box_sf"/>
</dbReference>
<dbReference type="GO" id="GO:0001708">
    <property type="term" value="P:cell fate specification"/>
    <property type="evidence" value="ECO:0007669"/>
    <property type="project" value="TreeGrafter"/>
</dbReference>
<dbReference type="GO" id="GO:0005634">
    <property type="term" value="C:nucleus"/>
    <property type="evidence" value="ECO:0007669"/>
    <property type="project" value="UniProtKB-SubCell"/>
</dbReference>
<dbReference type="SUPFAM" id="SSF49417">
    <property type="entry name" value="p53-like transcription factors"/>
    <property type="match status" value="1"/>
</dbReference>
<dbReference type="InterPro" id="IPR001699">
    <property type="entry name" value="TF_T-box"/>
</dbReference>
<evidence type="ECO:0000256" key="3">
    <source>
        <dbReference type="ARBA" id="ARBA00023125"/>
    </source>
</evidence>
<dbReference type="PANTHER" id="PTHR11267:SF204">
    <property type="entry name" value="SPADETAIL"/>
    <property type="match status" value="1"/>
</dbReference>
<feature type="region of interest" description="Disordered" evidence="7">
    <location>
        <begin position="257"/>
        <end position="316"/>
    </location>
</feature>